<comment type="caution">
    <text evidence="5">The sequence shown here is derived from an EMBL/GenBank/DDBJ whole genome shotgun (WGS) entry which is preliminary data.</text>
</comment>
<evidence type="ECO:0000256" key="2">
    <source>
        <dbReference type="ARBA" id="ARBA00023315"/>
    </source>
</evidence>
<dbReference type="InterPro" id="IPR000182">
    <property type="entry name" value="GNAT_dom"/>
</dbReference>
<dbReference type="PANTHER" id="PTHR43792:SF8">
    <property type="entry name" value="[RIBOSOMAL PROTEIN US5]-ALANINE N-ACETYLTRANSFERASE"/>
    <property type="match status" value="1"/>
</dbReference>
<dbReference type="AlphaFoldDB" id="D4RYG7"/>
<dbReference type="InterPro" id="IPR016181">
    <property type="entry name" value="Acyl_CoA_acyltransferase"/>
</dbReference>
<dbReference type="Pfam" id="PF13302">
    <property type="entry name" value="Acetyltransf_3"/>
    <property type="match status" value="1"/>
</dbReference>
<dbReference type="eggNOG" id="COG1670">
    <property type="taxonomic scope" value="Bacteria"/>
</dbReference>
<evidence type="ECO:0000313" key="6">
    <source>
        <dbReference type="Proteomes" id="UP000006238"/>
    </source>
</evidence>
<dbReference type="RefSeq" id="WP_005602032.1">
    <property type="nucleotide sequence ID" value="NZ_GG663521.1"/>
</dbReference>
<keyword evidence="2" id="KW-0012">Acyltransferase</keyword>
<accession>D4RYG7</accession>
<dbReference type="PANTHER" id="PTHR43792">
    <property type="entry name" value="GNAT FAMILY, PUTATIVE (AFU_ORTHOLOGUE AFUA_3G00765)-RELATED-RELATED"/>
    <property type="match status" value="1"/>
</dbReference>
<dbReference type="SUPFAM" id="SSF55729">
    <property type="entry name" value="Acyl-CoA N-acyltransferases (Nat)"/>
    <property type="match status" value="1"/>
</dbReference>
<feature type="domain" description="N-acetyltransferase" evidence="4">
    <location>
        <begin position="10"/>
        <end position="183"/>
    </location>
</feature>
<evidence type="ECO:0000256" key="1">
    <source>
        <dbReference type="ARBA" id="ARBA00022679"/>
    </source>
</evidence>
<organism evidence="5 6">
    <name type="scientific">Eshraghiella crossota DSM 2876</name>
    <dbReference type="NCBI Taxonomy" id="511680"/>
    <lineage>
        <taxon>Bacteria</taxon>
        <taxon>Bacillati</taxon>
        <taxon>Bacillota</taxon>
        <taxon>Clostridia</taxon>
        <taxon>Lachnospirales</taxon>
        <taxon>Lachnospiraceae</taxon>
        <taxon>Eshraghiella</taxon>
    </lineage>
</organism>
<dbReference type="Proteomes" id="UP000006238">
    <property type="component" value="Unassembled WGS sequence"/>
</dbReference>
<dbReference type="GO" id="GO:0005737">
    <property type="term" value="C:cytoplasm"/>
    <property type="evidence" value="ECO:0007669"/>
    <property type="project" value="TreeGrafter"/>
</dbReference>
<evidence type="ECO:0000313" key="5">
    <source>
        <dbReference type="EMBL" id="EFF69067.1"/>
    </source>
</evidence>
<comment type="similarity">
    <text evidence="3">Belongs to the acetyltransferase family. RimJ subfamily.</text>
</comment>
<proteinExistence type="inferred from homology"/>
<dbReference type="PROSITE" id="PS51186">
    <property type="entry name" value="GNAT"/>
    <property type="match status" value="1"/>
</dbReference>
<keyword evidence="1 5" id="KW-0808">Transferase</keyword>
<dbReference type="GeneID" id="98917184"/>
<dbReference type="InterPro" id="IPR051531">
    <property type="entry name" value="N-acetyltransferase"/>
</dbReference>
<keyword evidence="6" id="KW-1185">Reference proteome</keyword>
<name>D4RYG7_9FIRM</name>
<evidence type="ECO:0000256" key="3">
    <source>
        <dbReference type="ARBA" id="ARBA00038502"/>
    </source>
</evidence>
<protein>
    <submittedName>
        <fullName evidence="5">Acetyltransferase, GNAT family</fullName>
    </submittedName>
</protein>
<dbReference type="HOGENOM" id="CLU_013985_40_1_9"/>
<dbReference type="Gene3D" id="3.40.630.30">
    <property type="match status" value="1"/>
</dbReference>
<sequence>MKFIYTTDRLYLRTLDERSADKILEFYNAGRDVFSRVESEKPSSFYTLSYQATLASMEFKAFLDGTYMRYYLFDITEPDTIIGTVSFSYFMPMPYYSCIIGYKLLPGCCKKGYATEAVSFLTGCLFKEHKVHRIEAFCLPDNTPSINLLLRTGFEFESVAKSAIRLKDGFTDHRRYVLIDYDS</sequence>
<gene>
    <name evidence="5" type="ORF">BUTYVIB_00873</name>
</gene>
<reference evidence="5 6" key="1">
    <citation type="submission" date="2010-02" db="EMBL/GenBank/DDBJ databases">
        <authorList>
            <person name="Weinstock G."/>
            <person name="Sodergren E."/>
            <person name="Clifton S."/>
            <person name="Fulton L."/>
            <person name="Fulton B."/>
            <person name="Courtney L."/>
            <person name="Fronick C."/>
            <person name="Harrison M."/>
            <person name="Strong C."/>
            <person name="Farmer C."/>
            <person name="Delahaunty K."/>
            <person name="Markovic C."/>
            <person name="Hall O."/>
            <person name="Minx P."/>
            <person name="Tomlinson C."/>
            <person name="Mitreva M."/>
            <person name="Nelson J."/>
            <person name="Hou S."/>
            <person name="Wollam A."/>
            <person name="Pepin K.H."/>
            <person name="Johnson M."/>
            <person name="Bhonagiri V."/>
            <person name="Zhang X."/>
            <person name="Suruliraj S."/>
            <person name="Warren W."/>
            <person name="Chinwalla A."/>
            <person name="Mardis E.R."/>
            <person name="Wilson R.K."/>
        </authorList>
    </citation>
    <scope>NUCLEOTIDE SEQUENCE [LARGE SCALE GENOMIC DNA]</scope>
    <source>
        <strain evidence="5 6">DSM 2876</strain>
    </source>
</reference>
<dbReference type="EMBL" id="ABWN01000022">
    <property type="protein sequence ID" value="EFF69067.1"/>
    <property type="molecule type" value="Genomic_DNA"/>
</dbReference>
<dbReference type="GO" id="GO:0008999">
    <property type="term" value="F:protein-N-terminal-alanine acetyltransferase activity"/>
    <property type="evidence" value="ECO:0007669"/>
    <property type="project" value="TreeGrafter"/>
</dbReference>
<evidence type="ECO:0000259" key="4">
    <source>
        <dbReference type="PROSITE" id="PS51186"/>
    </source>
</evidence>
<dbReference type="STRING" id="45851.BHV86_01715"/>